<organism evidence="3 4">
    <name type="scientific">Streptomyces cavernicola</name>
    <dbReference type="NCBI Taxonomy" id="3043613"/>
    <lineage>
        <taxon>Bacteria</taxon>
        <taxon>Bacillati</taxon>
        <taxon>Actinomycetota</taxon>
        <taxon>Actinomycetes</taxon>
        <taxon>Kitasatosporales</taxon>
        <taxon>Streptomycetaceae</taxon>
        <taxon>Streptomyces</taxon>
    </lineage>
</organism>
<dbReference type="Pfam" id="PF00144">
    <property type="entry name" value="Beta-lactamase"/>
    <property type="match status" value="1"/>
</dbReference>
<gene>
    <name evidence="3" type="ORF">QIS96_17045</name>
</gene>
<dbReference type="GO" id="GO:0016787">
    <property type="term" value="F:hydrolase activity"/>
    <property type="evidence" value="ECO:0007669"/>
    <property type="project" value="UniProtKB-KW"/>
</dbReference>
<dbReference type="PANTHER" id="PTHR46825">
    <property type="entry name" value="D-ALANYL-D-ALANINE-CARBOXYPEPTIDASE/ENDOPEPTIDASE AMPH"/>
    <property type="match status" value="1"/>
</dbReference>
<keyword evidence="4" id="KW-1185">Reference proteome</keyword>
<evidence type="ECO:0000259" key="2">
    <source>
        <dbReference type="Pfam" id="PF00144"/>
    </source>
</evidence>
<sequence length="374" mass="39737">MSGCRAGPPPPTGSGAPSPTSTTSPSPPTPHSPELPPSSPPLTAALTSLTAHTRTPGAAALARRASTSRYGSAGTADTDTDRPIRRKDRFRIGSITKSFTAVVVLQLAAEHRLSLNDTVEQHLPGLIRGHGNDGRDLTLRQLLTHTSGLFPYTAAPGTHTTDLDRRYTPTALLRTALAHRPLFAPGADWSYSNTNYTVLGLIIEKVTGHSYAAEAQRRIITPLRLTGTSFPGTDSHLPAPHGRAYSGTPASPEDVTEIDPSGAGAAGEAISTLDDLNRFYAALLTGELLPARQLAAMRSTRSSDGVYGMGLMPTELSCTTVWGHNGRIVGSYANTAATADGRHILTYRLNSDWSTAGRPERKLLESEFCQDKNQ</sequence>
<feature type="compositionally biased region" description="Low complexity" evidence="1">
    <location>
        <begin position="41"/>
        <end position="65"/>
    </location>
</feature>
<protein>
    <submittedName>
        <fullName evidence="3">Serine hydrolase domain-containing protein</fullName>
        <ecNumber evidence="3">3.1.1.103</ecNumber>
    </submittedName>
</protein>
<evidence type="ECO:0000313" key="4">
    <source>
        <dbReference type="Proteomes" id="UP001223978"/>
    </source>
</evidence>
<dbReference type="EC" id="3.1.1.103" evidence="3"/>
<dbReference type="EMBL" id="JASCIQ010000016">
    <property type="protein sequence ID" value="MDI3405521.1"/>
    <property type="molecule type" value="Genomic_DNA"/>
</dbReference>
<reference evidence="3 4" key="1">
    <citation type="submission" date="2023-05" db="EMBL/GenBank/DDBJ databases">
        <title>Draft genome sequence of Streptomyces sp. B-S-A6 isolated from a cave soil in Thailand.</title>
        <authorList>
            <person name="Chamroensaksri N."/>
            <person name="Muangham S."/>
        </authorList>
    </citation>
    <scope>NUCLEOTIDE SEQUENCE [LARGE SCALE GENOMIC DNA]</scope>
    <source>
        <strain evidence="3 4">B-S-A6</strain>
    </source>
</reference>
<feature type="compositionally biased region" description="Low complexity" evidence="1">
    <location>
        <begin position="13"/>
        <end position="24"/>
    </location>
</feature>
<evidence type="ECO:0000256" key="1">
    <source>
        <dbReference type="SAM" id="MobiDB-lite"/>
    </source>
</evidence>
<feature type="compositionally biased region" description="Pro residues" evidence="1">
    <location>
        <begin position="25"/>
        <end position="40"/>
    </location>
</feature>
<dbReference type="RefSeq" id="WP_282543454.1">
    <property type="nucleotide sequence ID" value="NZ_JASCIQ010000016.1"/>
</dbReference>
<dbReference type="SUPFAM" id="SSF56601">
    <property type="entry name" value="beta-lactamase/transpeptidase-like"/>
    <property type="match status" value="1"/>
</dbReference>
<keyword evidence="3" id="KW-0378">Hydrolase</keyword>
<dbReference type="InterPro" id="IPR001466">
    <property type="entry name" value="Beta-lactam-related"/>
</dbReference>
<dbReference type="PANTHER" id="PTHR46825:SF7">
    <property type="entry name" value="D-ALANYL-D-ALANINE CARBOXYPEPTIDASE"/>
    <property type="match status" value="1"/>
</dbReference>
<name>A0ABT6SE06_9ACTN</name>
<comment type="caution">
    <text evidence="3">The sequence shown here is derived from an EMBL/GenBank/DDBJ whole genome shotgun (WGS) entry which is preliminary data.</text>
</comment>
<dbReference type="Proteomes" id="UP001223978">
    <property type="component" value="Unassembled WGS sequence"/>
</dbReference>
<feature type="region of interest" description="Disordered" evidence="1">
    <location>
        <begin position="1"/>
        <end position="84"/>
    </location>
</feature>
<dbReference type="Gene3D" id="3.40.710.10">
    <property type="entry name" value="DD-peptidase/beta-lactamase superfamily"/>
    <property type="match status" value="1"/>
</dbReference>
<accession>A0ABT6SE06</accession>
<evidence type="ECO:0000313" key="3">
    <source>
        <dbReference type="EMBL" id="MDI3405521.1"/>
    </source>
</evidence>
<proteinExistence type="predicted"/>
<dbReference type="InterPro" id="IPR050491">
    <property type="entry name" value="AmpC-like"/>
</dbReference>
<dbReference type="InterPro" id="IPR012338">
    <property type="entry name" value="Beta-lactam/transpept-like"/>
</dbReference>
<feature type="domain" description="Beta-lactamase-related" evidence="2">
    <location>
        <begin position="45"/>
        <end position="351"/>
    </location>
</feature>